<dbReference type="AlphaFoldDB" id="A0A8C4QBK5"/>
<protein>
    <recommendedName>
        <fullName evidence="2">lysozyme</fullName>
        <ecNumber evidence="2">3.2.1.17</ecNumber>
    </recommendedName>
</protein>
<organism evidence="7 8">
    <name type="scientific">Eptatretus burgeri</name>
    <name type="common">Inshore hagfish</name>
    <dbReference type="NCBI Taxonomy" id="7764"/>
    <lineage>
        <taxon>Eukaryota</taxon>
        <taxon>Metazoa</taxon>
        <taxon>Chordata</taxon>
        <taxon>Craniata</taxon>
        <taxon>Vertebrata</taxon>
        <taxon>Cyclostomata</taxon>
        <taxon>Myxini</taxon>
        <taxon>Myxiniformes</taxon>
        <taxon>Myxinidae</taxon>
        <taxon>Eptatretinae</taxon>
        <taxon>Eptatretus</taxon>
    </lineage>
</organism>
<dbReference type="CDD" id="cd16897">
    <property type="entry name" value="LYZ_C"/>
    <property type="match status" value="1"/>
</dbReference>
<sequence length="355" mass="40450">MPFIQNNALCAKQFHLYKTIPFVQKNSLCTKEFTLYKTIHFVQNNSLCTKQFPLYKTIPFVQNNSLCTKQFPLHKTIPFVQNNAAVQVLLWSIRRVTDEVTTRSETRSNLNMLLWHLTRCTSSCCEINVCITRCSPCPITSPPSPLCTTNHVPTMMSPGKESSRRSRQTICGEHRHLEIGGHHFLNPFRFIKGALACLWMATSRMASSLQVLLLGLGVCLVLVHTGVQGKVFQRCELARVLRNIYHVDGWASSKLGDWVCLAFAESSYKTNVTHKNRDNSIDYGIFQINNHYWCEDGRGGYNGCHVQCSQLLKSDIRASVNCAKIVMKQQGLKAWYGWQRKCQGKDVQVYIRGCF</sequence>
<evidence type="ECO:0000256" key="1">
    <source>
        <dbReference type="ARBA" id="ARBA00010859"/>
    </source>
</evidence>
<keyword evidence="8" id="KW-1185">Reference proteome</keyword>
<dbReference type="InterPro" id="IPR001916">
    <property type="entry name" value="Glyco_hydro_22"/>
</dbReference>
<dbReference type="SUPFAM" id="SSF53955">
    <property type="entry name" value="Lysozyme-like"/>
    <property type="match status" value="1"/>
</dbReference>
<dbReference type="PRINTS" id="PR00135">
    <property type="entry name" value="LYZLACT"/>
</dbReference>
<dbReference type="Gene3D" id="1.10.530.10">
    <property type="match status" value="1"/>
</dbReference>
<dbReference type="GO" id="GO:0031640">
    <property type="term" value="P:killing of cells of another organism"/>
    <property type="evidence" value="ECO:0007669"/>
    <property type="project" value="UniProtKB-KW"/>
</dbReference>
<dbReference type="GO" id="GO:0042742">
    <property type="term" value="P:defense response to bacterium"/>
    <property type="evidence" value="ECO:0007669"/>
    <property type="project" value="UniProtKB-KW"/>
</dbReference>
<dbReference type="InterPro" id="IPR023346">
    <property type="entry name" value="Lysozyme-like_dom_sf"/>
</dbReference>
<keyword evidence="3" id="KW-0929">Antimicrobial</keyword>
<keyword evidence="3" id="KW-0081">Bacteriolytic enzyme</keyword>
<dbReference type="PROSITE" id="PS51348">
    <property type="entry name" value="GLYCOSYL_HYDROL_F22_2"/>
    <property type="match status" value="1"/>
</dbReference>
<dbReference type="InterPro" id="IPR019799">
    <property type="entry name" value="Glyco_hydro_22_CS"/>
</dbReference>
<evidence type="ECO:0000313" key="7">
    <source>
        <dbReference type="Ensembl" id="ENSEBUP00000012934.1"/>
    </source>
</evidence>
<dbReference type="GeneTree" id="ENSGT00940000153832"/>
<keyword evidence="4" id="KW-1015">Disulfide bond</keyword>
<proteinExistence type="inferred from homology"/>
<evidence type="ECO:0000256" key="2">
    <source>
        <dbReference type="ARBA" id="ARBA00012732"/>
    </source>
</evidence>
<dbReference type="EC" id="3.2.1.17" evidence="2"/>
<dbReference type="PROSITE" id="PS00128">
    <property type="entry name" value="GLYCOSYL_HYDROL_F22_1"/>
    <property type="match status" value="1"/>
</dbReference>
<name>A0A8C4QBK5_EPTBU</name>
<reference evidence="7" key="1">
    <citation type="submission" date="2025-08" db="UniProtKB">
        <authorList>
            <consortium name="Ensembl"/>
        </authorList>
    </citation>
    <scope>IDENTIFICATION</scope>
</reference>
<evidence type="ECO:0000256" key="5">
    <source>
        <dbReference type="RuleBase" id="RU004440"/>
    </source>
</evidence>
<dbReference type="SMART" id="SM00263">
    <property type="entry name" value="LYZ1"/>
    <property type="match status" value="1"/>
</dbReference>
<dbReference type="Proteomes" id="UP000694388">
    <property type="component" value="Unplaced"/>
</dbReference>
<dbReference type="PANTHER" id="PTHR11407:SF63">
    <property type="entry name" value="LYSOZYME C"/>
    <property type="match status" value="1"/>
</dbReference>
<dbReference type="GO" id="GO:0003796">
    <property type="term" value="F:lysozyme activity"/>
    <property type="evidence" value="ECO:0007669"/>
    <property type="project" value="UniProtKB-EC"/>
</dbReference>
<dbReference type="PRINTS" id="PR00137">
    <property type="entry name" value="LYSOZYME"/>
</dbReference>
<comment type="similarity">
    <text evidence="1 5">Belongs to the glycosyl hydrolase 22 family.</text>
</comment>
<dbReference type="PANTHER" id="PTHR11407">
    <property type="entry name" value="LYSOZYME C"/>
    <property type="match status" value="1"/>
</dbReference>
<accession>A0A8C4QBK5</accession>
<dbReference type="Ensembl" id="ENSEBUT00000013510.1">
    <property type="protein sequence ID" value="ENSEBUP00000012934.1"/>
    <property type="gene ID" value="ENSEBUG00000008200.1"/>
</dbReference>
<evidence type="ECO:0000256" key="3">
    <source>
        <dbReference type="ARBA" id="ARBA00022638"/>
    </source>
</evidence>
<evidence type="ECO:0000259" key="6">
    <source>
        <dbReference type="PROSITE" id="PS00128"/>
    </source>
</evidence>
<evidence type="ECO:0000256" key="4">
    <source>
        <dbReference type="ARBA" id="ARBA00023157"/>
    </source>
</evidence>
<reference evidence="7" key="2">
    <citation type="submission" date="2025-09" db="UniProtKB">
        <authorList>
            <consortium name="Ensembl"/>
        </authorList>
    </citation>
    <scope>IDENTIFICATION</scope>
</reference>
<feature type="domain" description="Glycosyl hydrolases family 22 (GH22)" evidence="6">
    <location>
        <begin position="304"/>
        <end position="322"/>
    </location>
</feature>
<evidence type="ECO:0000313" key="8">
    <source>
        <dbReference type="Proteomes" id="UP000694388"/>
    </source>
</evidence>
<dbReference type="InterPro" id="IPR000974">
    <property type="entry name" value="Glyco_hydro_22_lys"/>
</dbReference>
<dbReference type="Pfam" id="PF00062">
    <property type="entry name" value="Lys"/>
    <property type="match status" value="1"/>
</dbReference>
<dbReference type="FunFam" id="1.10.530.10:FF:000001">
    <property type="entry name" value="Lysozyme C"/>
    <property type="match status" value="1"/>
</dbReference>